<name>A0AAV7QGV0_PLEWA</name>
<sequence>MKAGRCCATPLKKLDGGTCWGLQTSGQSEETGEGLGAAGPPWREVPPEHKGTVCGINGAQAQYLGSSHAGVDRQEPAWGMGGSLVPRRCTRRAWLSLRPDADAGACMADWLGRVLVAMRPCPWRVYLSKAV</sequence>
<protein>
    <submittedName>
        <fullName evidence="2">Uncharacterized protein</fullName>
    </submittedName>
</protein>
<evidence type="ECO:0000256" key="1">
    <source>
        <dbReference type="SAM" id="MobiDB-lite"/>
    </source>
</evidence>
<reference evidence="2" key="1">
    <citation type="journal article" date="2022" name="bioRxiv">
        <title>Sequencing and chromosome-scale assembly of the giantPleurodeles waltlgenome.</title>
        <authorList>
            <person name="Brown T."/>
            <person name="Elewa A."/>
            <person name="Iarovenko S."/>
            <person name="Subramanian E."/>
            <person name="Araus A.J."/>
            <person name="Petzold A."/>
            <person name="Susuki M."/>
            <person name="Suzuki K.-i.T."/>
            <person name="Hayashi T."/>
            <person name="Toyoda A."/>
            <person name="Oliveira C."/>
            <person name="Osipova E."/>
            <person name="Leigh N.D."/>
            <person name="Simon A."/>
            <person name="Yun M.H."/>
        </authorList>
    </citation>
    <scope>NUCLEOTIDE SEQUENCE</scope>
    <source>
        <strain evidence="2">20211129_DDA</strain>
        <tissue evidence="2">Liver</tissue>
    </source>
</reference>
<dbReference type="EMBL" id="JANPWB010000010">
    <property type="protein sequence ID" value="KAJ1139797.1"/>
    <property type="molecule type" value="Genomic_DNA"/>
</dbReference>
<feature type="region of interest" description="Disordered" evidence="1">
    <location>
        <begin position="25"/>
        <end position="46"/>
    </location>
</feature>
<keyword evidence="3" id="KW-1185">Reference proteome</keyword>
<proteinExistence type="predicted"/>
<dbReference type="AlphaFoldDB" id="A0AAV7QGV0"/>
<accession>A0AAV7QGV0</accession>
<dbReference type="Proteomes" id="UP001066276">
    <property type="component" value="Chromosome 6"/>
</dbReference>
<comment type="caution">
    <text evidence="2">The sequence shown here is derived from an EMBL/GenBank/DDBJ whole genome shotgun (WGS) entry which is preliminary data.</text>
</comment>
<evidence type="ECO:0000313" key="2">
    <source>
        <dbReference type="EMBL" id="KAJ1139797.1"/>
    </source>
</evidence>
<organism evidence="2 3">
    <name type="scientific">Pleurodeles waltl</name>
    <name type="common">Iberian ribbed newt</name>
    <dbReference type="NCBI Taxonomy" id="8319"/>
    <lineage>
        <taxon>Eukaryota</taxon>
        <taxon>Metazoa</taxon>
        <taxon>Chordata</taxon>
        <taxon>Craniata</taxon>
        <taxon>Vertebrata</taxon>
        <taxon>Euteleostomi</taxon>
        <taxon>Amphibia</taxon>
        <taxon>Batrachia</taxon>
        <taxon>Caudata</taxon>
        <taxon>Salamandroidea</taxon>
        <taxon>Salamandridae</taxon>
        <taxon>Pleurodelinae</taxon>
        <taxon>Pleurodeles</taxon>
    </lineage>
</organism>
<gene>
    <name evidence="2" type="ORF">NDU88_006161</name>
</gene>
<evidence type="ECO:0000313" key="3">
    <source>
        <dbReference type="Proteomes" id="UP001066276"/>
    </source>
</evidence>